<accession>A0A8N5F679</accession>
<name>A0A8N5F679_GEOFO</name>
<proteinExistence type="inferred from homology"/>
<organism evidence="3 4">
    <name type="scientific">Geospiza fortis</name>
    <name type="common">Medium ground-finch</name>
    <dbReference type="NCBI Taxonomy" id="48883"/>
    <lineage>
        <taxon>Eukaryota</taxon>
        <taxon>Metazoa</taxon>
        <taxon>Chordata</taxon>
        <taxon>Craniata</taxon>
        <taxon>Vertebrata</taxon>
        <taxon>Euteleostomi</taxon>
        <taxon>Archelosauria</taxon>
        <taxon>Archosauria</taxon>
        <taxon>Dinosauria</taxon>
        <taxon>Saurischia</taxon>
        <taxon>Theropoda</taxon>
        <taxon>Coelurosauria</taxon>
        <taxon>Aves</taxon>
        <taxon>Neognathae</taxon>
        <taxon>Neoaves</taxon>
        <taxon>Telluraves</taxon>
        <taxon>Australaves</taxon>
        <taxon>Passeriformes</taxon>
        <taxon>Thraupidae</taxon>
        <taxon>Geospiza</taxon>
    </lineage>
</organism>
<dbReference type="Pfam" id="PF00125">
    <property type="entry name" value="Histone"/>
    <property type="match status" value="1"/>
</dbReference>
<dbReference type="AlphaFoldDB" id="A0A8N5F679"/>
<dbReference type="SUPFAM" id="SSF47113">
    <property type="entry name" value="Histone-fold"/>
    <property type="match status" value="1"/>
</dbReference>
<dbReference type="Proteomes" id="UP000504602">
    <property type="component" value="Unplaced"/>
</dbReference>
<feature type="domain" description="Core Histone H2A/H2B/H3" evidence="2">
    <location>
        <begin position="82"/>
        <end position="170"/>
    </location>
</feature>
<reference evidence="4" key="1">
    <citation type="submission" date="2025-08" db="UniProtKB">
        <authorList>
            <consortium name="RefSeq"/>
        </authorList>
    </citation>
    <scope>IDENTIFICATION</scope>
</reference>
<dbReference type="SMART" id="SM00428">
    <property type="entry name" value="H3"/>
    <property type="match status" value="1"/>
</dbReference>
<dbReference type="PANTHER" id="PTHR45810">
    <property type="entry name" value="HISTONE H3.2"/>
    <property type="match status" value="1"/>
</dbReference>
<dbReference type="RefSeq" id="XP_030921371.1">
    <property type="nucleotide sequence ID" value="XM_031065511.1"/>
</dbReference>
<dbReference type="InterPro" id="IPR009072">
    <property type="entry name" value="Histone-fold"/>
</dbReference>
<evidence type="ECO:0000313" key="4">
    <source>
        <dbReference type="RefSeq" id="XP_030921371.1"/>
    </source>
</evidence>
<dbReference type="InterPro" id="IPR000164">
    <property type="entry name" value="Histone_H3/CENP-A"/>
</dbReference>
<evidence type="ECO:0000259" key="2">
    <source>
        <dbReference type="Pfam" id="PF00125"/>
    </source>
</evidence>
<dbReference type="PANTHER" id="PTHR45810:SF1">
    <property type="entry name" value="HISTONE H3-LIKE CENTROMERIC PROTEIN A"/>
    <property type="match status" value="1"/>
</dbReference>
<dbReference type="GeneID" id="102042213"/>
<dbReference type="GO" id="GO:0030527">
    <property type="term" value="F:structural constituent of chromatin"/>
    <property type="evidence" value="ECO:0007669"/>
    <property type="project" value="InterPro"/>
</dbReference>
<comment type="similarity">
    <text evidence="1">Belongs to the histone H3 family.</text>
</comment>
<dbReference type="OrthoDB" id="842664at2759"/>
<dbReference type="GO" id="GO:0046982">
    <property type="term" value="F:protein heterodimerization activity"/>
    <property type="evidence" value="ECO:0007669"/>
    <property type="project" value="InterPro"/>
</dbReference>
<dbReference type="Gene3D" id="1.10.20.10">
    <property type="entry name" value="Histone, subunit A"/>
    <property type="match status" value="1"/>
</dbReference>
<evidence type="ECO:0000313" key="3">
    <source>
        <dbReference type="Proteomes" id="UP000504602"/>
    </source>
</evidence>
<protein>
    <submittedName>
        <fullName evidence="4">Histone H3-like centromeric protein A</fullName>
    </submittedName>
</protein>
<dbReference type="CDD" id="cd22911">
    <property type="entry name" value="HFD_H3"/>
    <property type="match status" value="1"/>
</dbReference>
<dbReference type="InterPro" id="IPR007125">
    <property type="entry name" value="H2A/H2B/H3"/>
</dbReference>
<sequence length="222" mass="24839">MQMTKSNGNRMGVTGITLERLQSLYWDCTVTITETTVGASRRGFKQIYANEPSAGAAPLSSGVRRRRAIARPDWHVEGRHRPGQQALQEICRYQSRSLLLHPGPFAHLVREICLLFTRGVDYRWQSMALLALQEAAEAFMVRLLEDAYMCSLHAHRVTLFPKDLQLAWRLRGPEGGHLNGDPPEPLHRLNHPGSCTKTPTLGLSLDNLTPLVLLGPPMRPSC</sequence>
<dbReference type="PRINTS" id="PR00622">
    <property type="entry name" value="HISTONEH3"/>
</dbReference>
<dbReference type="GO" id="GO:0000786">
    <property type="term" value="C:nucleosome"/>
    <property type="evidence" value="ECO:0007669"/>
    <property type="project" value="InterPro"/>
</dbReference>
<evidence type="ECO:0000256" key="1">
    <source>
        <dbReference type="ARBA" id="ARBA00010343"/>
    </source>
</evidence>
<dbReference type="CTD" id="1058"/>
<dbReference type="GO" id="GO:0003677">
    <property type="term" value="F:DNA binding"/>
    <property type="evidence" value="ECO:0007669"/>
    <property type="project" value="InterPro"/>
</dbReference>
<gene>
    <name evidence="4" type="primary">CENPA</name>
</gene>
<keyword evidence="3" id="KW-1185">Reference proteome</keyword>